<dbReference type="InterPro" id="IPR020449">
    <property type="entry name" value="Tscrpt_reg_AraC-type_HTH"/>
</dbReference>
<dbReference type="PRINTS" id="PR00032">
    <property type="entry name" value="HTHARAC"/>
</dbReference>
<dbReference type="EMBL" id="JACHLK010000012">
    <property type="protein sequence ID" value="MBB6562433.1"/>
    <property type="molecule type" value="Genomic_DNA"/>
</dbReference>
<evidence type="ECO:0000313" key="6">
    <source>
        <dbReference type="Proteomes" id="UP000575083"/>
    </source>
</evidence>
<evidence type="ECO:0000256" key="3">
    <source>
        <dbReference type="ARBA" id="ARBA00023163"/>
    </source>
</evidence>
<dbReference type="GO" id="GO:0005829">
    <property type="term" value="C:cytosol"/>
    <property type="evidence" value="ECO:0007669"/>
    <property type="project" value="TreeGrafter"/>
</dbReference>
<dbReference type="InterPro" id="IPR018062">
    <property type="entry name" value="HTH_AraC-typ_CS"/>
</dbReference>
<organism evidence="5 6">
    <name type="scientific">Acidovorax soli</name>
    <dbReference type="NCBI Taxonomy" id="592050"/>
    <lineage>
        <taxon>Bacteria</taxon>
        <taxon>Pseudomonadati</taxon>
        <taxon>Pseudomonadota</taxon>
        <taxon>Betaproteobacteria</taxon>
        <taxon>Burkholderiales</taxon>
        <taxon>Comamonadaceae</taxon>
        <taxon>Acidovorax</taxon>
    </lineage>
</organism>
<comment type="caution">
    <text evidence="5">The sequence shown here is derived from an EMBL/GenBank/DDBJ whole genome shotgun (WGS) entry which is preliminary data.</text>
</comment>
<accession>A0A7X0PI99</accession>
<dbReference type="InterPro" id="IPR009057">
    <property type="entry name" value="Homeodomain-like_sf"/>
</dbReference>
<feature type="domain" description="HTH araC/xylS-type" evidence="4">
    <location>
        <begin position="187"/>
        <end position="284"/>
    </location>
</feature>
<keyword evidence="3" id="KW-0804">Transcription</keyword>
<dbReference type="AlphaFoldDB" id="A0A7X0PI99"/>
<evidence type="ECO:0000313" key="5">
    <source>
        <dbReference type="EMBL" id="MBB6562433.1"/>
    </source>
</evidence>
<evidence type="ECO:0000256" key="2">
    <source>
        <dbReference type="ARBA" id="ARBA00023125"/>
    </source>
</evidence>
<proteinExistence type="predicted"/>
<dbReference type="SMART" id="SM00342">
    <property type="entry name" value="HTH_ARAC"/>
    <property type="match status" value="1"/>
</dbReference>
<dbReference type="PANTHER" id="PTHR47894:SF4">
    <property type="entry name" value="HTH-TYPE TRANSCRIPTIONAL REGULATOR GADX"/>
    <property type="match status" value="1"/>
</dbReference>
<gene>
    <name evidence="5" type="ORF">HNP48_005143</name>
</gene>
<dbReference type="GO" id="GO:0003700">
    <property type="term" value="F:DNA-binding transcription factor activity"/>
    <property type="evidence" value="ECO:0007669"/>
    <property type="project" value="InterPro"/>
</dbReference>
<keyword evidence="1" id="KW-0805">Transcription regulation</keyword>
<evidence type="ECO:0000256" key="1">
    <source>
        <dbReference type="ARBA" id="ARBA00023015"/>
    </source>
</evidence>
<dbReference type="Pfam" id="PF12833">
    <property type="entry name" value="HTH_18"/>
    <property type="match status" value="1"/>
</dbReference>
<sequence length="289" mass="31139">MRPRHAVPDGAHLARSIHALPGVGMAAHVLQGRGLEILRMRMDQPALILVDQGTKTVRSERGASARAKPGQAIVVDGQQTVDFTNTVPEGVAHYEARWLVFDTALLEDPGYQARAARLEQQHASVRLLPKVAAPLASAFERAAQALAPDAALPESIARLRVLEVLHWLLEQHGVALRVPQAHADVSAKVRALITGRLDTEWTAGRIASALAVSEATLRRRLVAEGASLTQLLVDTRMATALTLLQATTQPVSSIALSVGYESPSRFAVRFRQRFGFAPTAVRGHERGAA</sequence>
<dbReference type="SUPFAM" id="SSF46689">
    <property type="entry name" value="Homeodomain-like"/>
    <property type="match status" value="1"/>
</dbReference>
<keyword evidence="2 5" id="KW-0238">DNA-binding</keyword>
<dbReference type="PROSITE" id="PS01124">
    <property type="entry name" value="HTH_ARAC_FAMILY_2"/>
    <property type="match status" value="1"/>
</dbReference>
<dbReference type="PANTHER" id="PTHR47894">
    <property type="entry name" value="HTH-TYPE TRANSCRIPTIONAL REGULATOR GADX"/>
    <property type="match status" value="1"/>
</dbReference>
<dbReference type="GO" id="GO:0000976">
    <property type="term" value="F:transcription cis-regulatory region binding"/>
    <property type="evidence" value="ECO:0007669"/>
    <property type="project" value="TreeGrafter"/>
</dbReference>
<dbReference type="InterPro" id="IPR018060">
    <property type="entry name" value="HTH_AraC"/>
</dbReference>
<reference evidence="5 6" key="1">
    <citation type="submission" date="2020-08" db="EMBL/GenBank/DDBJ databases">
        <title>Functional genomics of gut bacteria from endangered species of beetles.</title>
        <authorList>
            <person name="Carlos-Shanley C."/>
        </authorList>
    </citation>
    <scope>NUCLEOTIDE SEQUENCE [LARGE SCALE GENOMIC DNA]</scope>
    <source>
        <strain evidence="5 6">S00198</strain>
    </source>
</reference>
<evidence type="ECO:0000259" key="4">
    <source>
        <dbReference type="PROSITE" id="PS01124"/>
    </source>
</evidence>
<dbReference type="PROSITE" id="PS00041">
    <property type="entry name" value="HTH_ARAC_FAMILY_1"/>
    <property type="match status" value="1"/>
</dbReference>
<dbReference type="Gene3D" id="1.10.10.60">
    <property type="entry name" value="Homeodomain-like"/>
    <property type="match status" value="1"/>
</dbReference>
<name>A0A7X0PI99_9BURK</name>
<dbReference type="Proteomes" id="UP000575083">
    <property type="component" value="Unassembled WGS sequence"/>
</dbReference>
<keyword evidence="6" id="KW-1185">Reference proteome</keyword>
<protein>
    <submittedName>
        <fullName evidence="5">AraC-like DNA-binding protein</fullName>
    </submittedName>
</protein>
<dbReference type="RefSeq" id="WP_184862429.1">
    <property type="nucleotide sequence ID" value="NZ_JACHLK010000012.1"/>
</dbReference>